<gene>
    <name evidence="5" type="ORF">TBIB3V08_LOCUS12345</name>
</gene>
<evidence type="ECO:0000259" key="4">
    <source>
        <dbReference type="SMART" id="SM00458"/>
    </source>
</evidence>
<dbReference type="GO" id="GO:0005794">
    <property type="term" value="C:Golgi apparatus"/>
    <property type="evidence" value="ECO:0007669"/>
    <property type="project" value="TreeGrafter"/>
</dbReference>
<dbReference type="PANTHER" id="PTHR11675">
    <property type="entry name" value="N-ACETYLGALACTOSAMINYLTRANSFERASE"/>
    <property type="match status" value="1"/>
</dbReference>
<keyword evidence="1" id="KW-0430">Lectin</keyword>
<keyword evidence="3" id="KW-1133">Transmembrane helix</keyword>
<proteinExistence type="predicted"/>
<dbReference type="PANTHER" id="PTHR11675:SF43">
    <property type="entry name" value="POLYPEPTIDE N-ACETYLGALACTOSAMINYLTRANSFERASE 1"/>
    <property type="match status" value="1"/>
</dbReference>
<sequence length="298" mass="34410">MPIIGWIDNRTFEYRFKKDIITVVGFNWSGYMLWVYLPSRHLPSPIGPAKSPAMAGDWENLEMSFRVWQCGGSLEVIPCSRVGHVFLSWRPYDSPGGRNTYSINTMRMAEVWMDDYKRFIYLRHPEWIGADYGDISERLAFRKARNCKSFKWYLQNVYPSKFILDENVRAHGRVSNSRLGLDTLHREDYKSQYILGVCLCNDEATGSQYFSLSNSGELRREHMCAEIQETREEVPLLPVIMYPCHEQGGNQEWTLTDSGQVRNMKLGLCLDAKGLESGDNAVVTKCANTTTQIWVWDS</sequence>
<feature type="transmembrane region" description="Helical" evidence="3">
    <location>
        <begin position="20"/>
        <end position="37"/>
    </location>
</feature>
<protein>
    <recommendedName>
        <fullName evidence="4">Ricin B lectin domain-containing protein</fullName>
    </recommendedName>
</protein>
<dbReference type="SUPFAM" id="SSF53448">
    <property type="entry name" value="Nucleotide-diphospho-sugar transferases"/>
    <property type="match status" value="1"/>
</dbReference>
<dbReference type="GO" id="GO:0030246">
    <property type="term" value="F:carbohydrate binding"/>
    <property type="evidence" value="ECO:0007669"/>
    <property type="project" value="UniProtKB-KW"/>
</dbReference>
<reference evidence="5" key="1">
    <citation type="submission" date="2020-11" db="EMBL/GenBank/DDBJ databases">
        <authorList>
            <person name="Tran Van P."/>
        </authorList>
    </citation>
    <scope>NUCLEOTIDE SEQUENCE</scope>
</reference>
<dbReference type="InterPro" id="IPR000772">
    <property type="entry name" value="Ricin_B_lectin"/>
</dbReference>
<dbReference type="Pfam" id="PF00652">
    <property type="entry name" value="Ricin_B_lectin"/>
    <property type="match status" value="1"/>
</dbReference>
<organism evidence="5">
    <name type="scientific">Timema bartmani</name>
    <dbReference type="NCBI Taxonomy" id="61472"/>
    <lineage>
        <taxon>Eukaryota</taxon>
        <taxon>Metazoa</taxon>
        <taxon>Ecdysozoa</taxon>
        <taxon>Arthropoda</taxon>
        <taxon>Hexapoda</taxon>
        <taxon>Insecta</taxon>
        <taxon>Pterygota</taxon>
        <taxon>Neoptera</taxon>
        <taxon>Polyneoptera</taxon>
        <taxon>Phasmatodea</taxon>
        <taxon>Timematodea</taxon>
        <taxon>Timematoidea</taxon>
        <taxon>Timematidae</taxon>
        <taxon>Timema</taxon>
    </lineage>
</organism>
<dbReference type="PROSITE" id="PS50231">
    <property type="entry name" value="RICIN_B_LECTIN"/>
    <property type="match status" value="1"/>
</dbReference>
<evidence type="ECO:0000313" key="5">
    <source>
        <dbReference type="EMBL" id="CAD7450074.1"/>
    </source>
</evidence>
<dbReference type="AlphaFoldDB" id="A0A7R9FAR9"/>
<keyword evidence="3" id="KW-0472">Membrane</keyword>
<dbReference type="Gene3D" id="3.90.550.10">
    <property type="entry name" value="Spore Coat Polysaccharide Biosynthesis Protein SpsA, Chain A"/>
    <property type="match status" value="1"/>
</dbReference>
<dbReference type="Gene3D" id="2.80.10.50">
    <property type="match status" value="1"/>
</dbReference>
<dbReference type="SUPFAM" id="SSF50370">
    <property type="entry name" value="Ricin B-like lectins"/>
    <property type="match status" value="1"/>
</dbReference>
<evidence type="ECO:0000256" key="1">
    <source>
        <dbReference type="ARBA" id="ARBA00022734"/>
    </source>
</evidence>
<accession>A0A7R9FAR9</accession>
<keyword evidence="2" id="KW-1015">Disulfide bond</keyword>
<dbReference type="InterPro" id="IPR029044">
    <property type="entry name" value="Nucleotide-diphossugar_trans"/>
</dbReference>
<dbReference type="GO" id="GO:0006493">
    <property type="term" value="P:protein O-linked glycosylation"/>
    <property type="evidence" value="ECO:0007669"/>
    <property type="project" value="TreeGrafter"/>
</dbReference>
<dbReference type="InterPro" id="IPR035992">
    <property type="entry name" value="Ricin_B-like_lectins"/>
</dbReference>
<feature type="domain" description="Ricin B lectin" evidence="4">
    <location>
        <begin position="173"/>
        <end position="297"/>
    </location>
</feature>
<dbReference type="SMART" id="SM00458">
    <property type="entry name" value="RICIN"/>
    <property type="match status" value="1"/>
</dbReference>
<dbReference type="EMBL" id="OD573461">
    <property type="protein sequence ID" value="CAD7450074.1"/>
    <property type="molecule type" value="Genomic_DNA"/>
</dbReference>
<name>A0A7R9FAR9_9NEOP</name>
<dbReference type="GO" id="GO:0004653">
    <property type="term" value="F:polypeptide N-acetylgalactosaminyltransferase activity"/>
    <property type="evidence" value="ECO:0007669"/>
    <property type="project" value="TreeGrafter"/>
</dbReference>
<evidence type="ECO:0000256" key="3">
    <source>
        <dbReference type="SAM" id="Phobius"/>
    </source>
</evidence>
<keyword evidence="3" id="KW-0812">Transmembrane</keyword>
<evidence type="ECO:0000256" key="2">
    <source>
        <dbReference type="ARBA" id="ARBA00023157"/>
    </source>
</evidence>